<dbReference type="AlphaFoldDB" id="A0AAV4FNY0"/>
<dbReference type="GO" id="GO:0016324">
    <property type="term" value="C:apical plasma membrane"/>
    <property type="evidence" value="ECO:0007669"/>
    <property type="project" value="TreeGrafter"/>
</dbReference>
<keyword evidence="3" id="KW-1185">Reference proteome</keyword>
<dbReference type="SUPFAM" id="SSF47616">
    <property type="entry name" value="GST C-terminal domain-like"/>
    <property type="match status" value="1"/>
</dbReference>
<dbReference type="GO" id="GO:0005737">
    <property type="term" value="C:cytoplasm"/>
    <property type="evidence" value="ECO:0007669"/>
    <property type="project" value="TreeGrafter"/>
</dbReference>
<proteinExistence type="predicted"/>
<evidence type="ECO:0000313" key="3">
    <source>
        <dbReference type="Proteomes" id="UP000762676"/>
    </source>
</evidence>
<dbReference type="Gene3D" id="1.20.1050.10">
    <property type="match status" value="1"/>
</dbReference>
<organism evidence="2 3">
    <name type="scientific">Elysia marginata</name>
    <dbReference type="NCBI Taxonomy" id="1093978"/>
    <lineage>
        <taxon>Eukaryota</taxon>
        <taxon>Metazoa</taxon>
        <taxon>Spiralia</taxon>
        <taxon>Lophotrochozoa</taxon>
        <taxon>Mollusca</taxon>
        <taxon>Gastropoda</taxon>
        <taxon>Heterobranchia</taxon>
        <taxon>Euthyneura</taxon>
        <taxon>Panpulmonata</taxon>
        <taxon>Sacoglossa</taxon>
        <taxon>Placobranchoidea</taxon>
        <taxon>Plakobranchidae</taxon>
        <taxon>Elysia</taxon>
    </lineage>
</organism>
<dbReference type="GO" id="GO:0005254">
    <property type="term" value="F:chloride channel activity"/>
    <property type="evidence" value="ECO:0007669"/>
    <property type="project" value="TreeGrafter"/>
</dbReference>
<reference evidence="2 3" key="1">
    <citation type="journal article" date="2021" name="Elife">
        <title>Chloroplast acquisition without the gene transfer in kleptoplastic sea slugs, Plakobranchus ocellatus.</title>
        <authorList>
            <person name="Maeda T."/>
            <person name="Takahashi S."/>
            <person name="Yoshida T."/>
            <person name="Shimamura S."/>
            <person name="Takaki Y."/>
            <person name="Nagai Y."/>
            <person name="Toyoda A."/>
            <person name="Suzuki Y."/>
            <person name="Arimoto A."/>
            <person name="Ishii H."/>
            <person name="Satoh N."/>
            <person name="Nishiyama T."/>
            <person name="Hasebe M."/>
            <person name="Maruyama T."/>
            <person name="Minagawa J."/>
            <person name="Obokata J."/>
            <person name="Shigenobu S."/>
        </authorList>
    </citation>
    <scope>NUCLEOTIDE SEQUENCE [LARGE SCALE GENOMIC DNA]</scope>
</reference>
<feature type="region of interest" description="Disordered" evidence="1">
    <location>
        <begin position="147"/>
        <end position="317"/>
    </location>
</feature>
<name>A0AAV4FNY0_9GAST</name>
<feature type="compositionally biased region" description="Acidic residues" evidence="1">
    <location>
        <begin position="196"/>
        <end position="209"/>
    </location>
</feature>
<feature type="compositionally biased region" description="Low complexity" evidence="1">
    <location>
        <begin position="228"/>
        <end position="255"/>
    </location>
</feature>
<dbReference type="InterPro" id="IPR036282">
    <property type="entry name" value="Glutathione-S-Trfase_C_sf"/>
</dbReference>
<comment type="caution">
    <text evidence="2">The sequence shown here is derived from an EMBL/GenBank/DDBJ whole genome shotgun (WGS) entry which is preliminary data.</text>
</comment>
<evidence type="ECO:0000313" key="2">
    <source>
        <dbReference type="EMBL" id="GFR74666.1"/>
    </source>
</evidence>
<dbReference type="EMBL" id="BMAT01000857">
    <property type="protein sequence ID" value="GFR74666.1"/>
    <property type="molecule type" value="Genomic_DNA"/>
</dbReference>
<evidence type="ECO:0000256" key="1">
    <source>
        <dbReference type="SAM" id="MobiDB-lite"/>
    </source>
</evidence>
<dbReference type="PANTHER" id="PTHR43920:SF5">
    <property type="entry name" value="CHLORIDE INTRACELLULAR CHANNEL CLIC"/>
    <property type="match status" value="1"/>
</dbReference>
<dbReference type="PANTHER" id="PTHR43920">
    <property type="entry name" value="CHLORIDE INTRACELLULAR CHANNEL, ISOFORM A"/>
    <property type="match status" value="1"/>
</dbReference>
<accession>A0AAV4FNY0</accession>
<dbReference type="Proteomes" id="UP000762676">
    <property type="component" value="Unassembled WGS sequence"/>
</dbReference>
<protein>
    <submittedName>
        <fullName evidence="2">Chloride intracellular channel</fullName>
    </submittedName>
</protein>
<gene>
    <name evidence="2" type="ORF">ElyMa_000435300</name>
</gene>
<sequence>MAFLAPFSVQPTTSAHFNHFIAGQPEKALVAELRKLNEYLESQDTKYLVDNVFSFSDCHLLPRLQHIRVAGKAFRDFDIPKDFTYVWRYLRDAYEQDAFRSTMPSDQDIIFHYEKKACNPPKVRGKGKGKPTLEKFTYTMDVPEDILNGLDNGTASADGGAPQEEEQVIDPEPAPPVAQPEETIATPPVPEVEQVVAEEEPEPQPEPEPEVATSAVEDQPEQAEPEATSVEQQQQPEPEVPAAEESCEVVVSSTEEVVDKGEATEAADQSAGAVEADENKENTDAGESTVEAVTEEKTVDSAAAAPNGDVVSQVEAS</sequence>